<evidence type="ECO:0000313" key="1">
    <source>
        <dbReference type="Proteomes" id="UP001652625"/>
    </source>
</evidence>
<gene>
    <name evidence="2" type="primary">LOC136090182</name>
</gene>
<dbReference type="GeneID" id="136090182"/>
<sequence length="159" mass="18437">MNEDSCSLDLVHSVVESTVPVVKHVFATYADVCAKVAEHEMLHTVHYVVTCTGSMEKNFEELFKKEHKLFYEDKDFAYTGVPFIVSTRTKLDCQHRKDRNIKKRSSIVKRKMNKLVQITIAKKTESFCRIPKNLIALPRFILKKLLNFQSLSFQKIQIG</sequence>
<organism evidence="1 2">
    <name type="scientific">Hydra vulgaris</name>
    <name type="common">Hydra</name>
    <name type="synonym">Hydra attenuata</name>
    <dbReference type="NCBI Taxonomy" id="6087"/>
    <lineage>
        <taxon>Eukaryota</taxon>
        <taxon>Metazoa</taxon>
        <taxon>Cnidaria</taxon>
        <taxon>Hydrozoa</taxon>
        <taxon>Hydroidolina</taxon>
        <taxon>Anthoathecata</taxon>
        <taxon>Aplanulata</taxon>
        <taxon>Hydridae</taxon>
        <taxon>Hydra</taxon>
    </lineage>
</organism>
<proteinExistence type="predicted"/>
<dbReference type="Proteomes" id="UP001652625">
    <property type="component" value="Chromosome 13"/>
</dbReference>
<evidence type="ECO:0000313" key="2">
    <source>
        <dbReference type="RefSeq" id="XP_065672429.1"/>
    </source>
</evidence>
<protein>
    <submittedName>
        <fullName evidence="2">Uncharacterized protein LOC136090182 isoform X1</fullName>
    </submittedName>
</protein>
<dbReference type="RefSeq" id="XP_065672429.1">
    <property type="nucleotide sequence ID" value="XM_065816357.1"/>
</dbReference>
<name>A0ABM4DDE0_HYDVU</name>
<reference evidence="2" key="1">
    <citation type="submission" date="2025-08" db="UniProtKB">
        <authorList>
            <consortium name="RefSeq"/>
        </authorList>
    </citation>
    <scope>IDENTIFICATION</scope>
</reference>
<keyword evidence="1" id="KW-1185">Reference proteome</keyword>
<accession>A0ABM4DDE0</accession>